<feature type="domain" description="DUF6531" evidence="3">
    <location>
        <begin position="461"/>
        <end position="530"/>
    </location>
</feature>
<keyword evidence="1" id="KW-0472">Membrane</keyword>
<evidence type="ECO:0000313" key="5">
    <source>
        <dbReference type="EMBL" id="BBB15497.1"/>
    </source>
</evidence>
<dbReference type="KEGG" id="rvi:RVIR1_10250"/>
<dbReference type="EMBL" id="AP018005">
    <property type="protein sequence ID" value="BBB15497.1"/>
    <property type="molecule type" value="Genomic_DNA"/>
</dbReference>
<dbReference type="Proteomes" id="UP000282483">
    <property type="component" value="Chromosome"/>
</dbReference>
<dbReference type="InterPro" id="IPR022385">
    <property type="entry name" value="Rhs_assc_core"/>
</dbReference>
<accession>A0A2Z5V6W4</accession>
<dbReference type="PANTHER" id="PTHR32305:SF15">
    <property type="entry name" value="PROTEIN RHSA-RELATED"/>
    <property type="match status" value="1"/>
</dbReference>
<dbReference type="OrthoDB" id="9816400at2"/>
<name>A0A2Z5V6W4_9COXI</name>
<dbReference type="EMBL" id="AP018005">
    <property type="protein sequence ID" value="BBB14767.1"/>
    <property type="molecule type" value="Genomic_DNA"/>
</dbReference>
<gene>
    <name evidence="4" type="ORF">RVIR1_02350</name>
    <name evidence="5" type="ORF">RVIR1_10250</name>
</gene>
<evidence type="ECO:0000256" key="1">
    <source>
        <dbReference type="SAM" id="Phobius"/>
    </source>
</evidence>
<feature type="transmembrane region" description="Helical" evidence="1">
    <location>
        <begin position="2943"/>
        <end position="2964"/>
    </location>
</feature>
<organism evidence="4 6">
    <name type="scientific">Candidatus Rickettsiella viridis</name>
    <dbReference type="NCBI Taxonomy" id="676208"/>
    <lineage>
        <taxon>Bacteria</taxon>
        <taxon>Pseudomonadati</taxon>
        <taxon>Pseudomonadota</taxon>
        <taxon>Gammaproteobacteria</taxon>
        <taxon>Legionellales</taxon>
        <taxon>Coxiellaceae</taxon>
        <taxon>Rickettsiella</taxon>
    </lineage>
</organism>
<dbReference type="Pfam" id="PF15651">
    <property type="entry name" value="Tox-SGS"/>
    <property type="match status" value="1"/>
</dbReference>
<protein>
    <submittedName>
        <fullName evidence="4">Rhs family protein</fullName>
    </submittedName>
</protein>
<dbReference type="Gene3D" id="2.180.10.10">
    <property type="entry name" value="RHS repeat-associated core"/>
    <property type="match status" value="2"/>
</dbReference>
<evidence type="ECO:0000259" key="3">
    <source>
        <dbReference type="Pfam" id="PF20148"/>
    </source>
</evidence>
<feature type="transmembrane region" description="Helical" evidence="1">
    <location>
        <begin position="2985"/>
        <end position="3003"/>
    </location>
</feature>
<evidence type="ECO:0000313" key="6">
    <source>
        <dbReference type="Proteomes" id="UP000282483"/>
    </source>
</evidence>
<keyword evidence="6" id="KW-1185">Reference proteome</keyword>
<sequence length="3882" mass="442761">MPLLNYQLNRLDSIRSFHFNLSGPSEDIIQGDDIRKCTLQPFYIRQNREIAYYEYNKEEKTLHKIVSEPLFNRERSYSSTAYPAYVSDVLGVGEPMLILRTIQGISFYRPSKSLPQKFELVAQDLRFHDVHHWNQANHTVRFGHFYSDKSSLGVLTHSSREGVKFYVVSKEDVKRNYSMPLWSVGIKNPAIIQQPIWNDPETDFFVTDTRRRGQDDIVLRNSEGLSLYEFKPDYSLNNFLNTPIAAKIGNTTQEDSLLFTDLTHQIYQDIVVWNDSGLFVYQYQRNNNSYALLSYSANLSKNRGWKPEYFRSLQLFDLDGDQRNELILTGPQGITFLTFDPIQNEWCSVLDSSSLIGTERYVQVLKILPSCSFNSSTPTLLTQDQSNLQLFEITKVRGSGEKKNDTDIHENNEEFEVSVPKFALPIRSNVTIPDQIKHTNLDIFHRRWADQWEHRIFENAIDIPNGQVHFTLPLVDIDLPGDLTIQLAFSYNNQIPSSKNGLLGVGWSTALTQDMIFVEDQGSLRLEDQRYTLMVSGRIQYLRYIESHTAGSDKLIFASAEMPDLKIYYERRNQRWVIDTDEMHCIYGQANAANQVTAIQWRLTWPYWRGLGRAAASQEPVPVAWYLVERHTKRSNQTLYYHYETVNRTVPNGKEFTESIVLKKISNQQGTTLNLEYTNKTTDEYTVEPILDKEGFIHCPGVQRRYLSGYQLDTPTYQQHLSFNYEIRNEQRLLTNIEQKFGSNQYEKLLQFRYKKQLEHLLLVEVVSPQNTSAQFHYQGLNLVPQAPEIKHWVSPQKDSLAVNQGSNYTVVSYEDSQEEIVLQILNSDATDILATTTVHPKKPLYKRPEINKNYQIHLGEDFFVLLLYTQATQEVYLFHRYQGNFSVDPAYYEWDKAALIRTGESFIAVVEMGQGTVTIVDWNKKEQQWRKSLLSAPIPHSLQQPIESFIIHGRSFATYDDKNLWMGYLDNQSCWKTKLLKSNLVGLASMNRQTIGRFELAQDMQEQLLTVLKYNGLQMLHNFIQLSALELKKENAQLRMHIHLFLLDENFNIVKTHTDKLEREKIRELTQNHEGKDDVYQLGYVEEGEHFKVKIKTFVSGKIAEWAKTANKNHVEDKLKEYNAANESKEFFKRTLLFAWGSFYQIHMSPQGVVCGNDTLLRITGTGWEKVDLPIKSEEVTIDLNKHFVLKQTDKKSSFKLYKKNKDGHLHSEVIRNLGVHDPLKLLRVDPYFLTFQVNTNEIGLITFNGENASFQSIPNAQLMGASAYGLITLKKLPLSEWVGQKGGKPEALLIQPLTHFLPHLLQPIIREVVFNDQITQRHTGFSYEVDSSHNTENSSVQTKKVTIIPGTNKTLSGWREEIWRYDTTKKEITHEQAFFDGQDKIVQVPKKNNKEIIAPLNETTNQNNISKSQLWDHTERLVIADFSPYILEDEEVGYYGFESYEVNQIGKLAQNSTLLVKRWEFNKENIVKRGFSFTGENYLHLDGKKESNDTYLEAIFQPRRQDTTYLASCWVRCSQPVELNQAVPFLKGVIFTDQGEEVLGVLSRVKFQSGDWSYLELLVELPFIKAIYQEMTMQAATSNITESSSMVVSSPLASVSDSPPAHKIDIPLNIVLRVGTATNISVDLDHIRFSPLDSAFEVSVYHPVTSQPTAVIQMNGLVTRTLYNRLHQPIATLKEQGQLEFVSAESKTGYLFPLPEGIEKTQASRVTFQPESGFYEEFDPFALRSRWTVNEPETWKIAPGQLYHQANHWNQIAADSRLLDSASLALRCEIAFLSSSASLRWHWQGSYVELTRQGMSSTLFCPSCHTKSMKGLPIQGEWIFFVEKNRLWVWSEGVLLFDQAWSAGNDQSLKPWTRLMLEARGHVAIKDLCLMNNPSVQVEYFNRFGEKTQVITLKDAQTALVSETLYDTLGRLAITTKVTSLTRASNQSLLAYYPDFVTNDHPSDSNSVWNTGYLPGEVNHLNHQDRGFAYQRVTYAPNLLNEKQAIGLPGPDFSVGGPYVKKFSKQANIAFLTNLFPLNQGYRQHVEIQPNGRRQVEIFDKNTNRVALYQHVPGYDHQLSTYEYDENNRLIKILPPLYHEKVHSRFKTQPLKTGEEARLSEQEKYWQRLGTHYVYHENGHLLSKTTPDSGTVTFTYTPDDKLRFMGFGANQTEKVVYLAYNEYGQLHRTGYFKLPQNQSELLNYVDSSVEPSDAQDYQRFYYTANHVEPILRNRIKQLVTFNEEKPFFEEFRFNADHQVEVKGILSMLAFIDKQYVAGRLQSLSYPIAIDDKPFKLTYQYNKQGQLVALGTDNNSTYYAKFDYHASGQLLSEQHRPGSSQHRFVRHYHYNSPGFLEKITDPFLAEDLTYTEGGYGQAGYGDGMVMQTVFNASWFKDADPRSFVINDKAFADDQWVTPEISTRCVQALINEEYLDWMKRPIKLYYPKEFNTLPLFCSDGAIGYQIAKTLAERYFPVYGHRYAYGNYQELTKGKYFVGDPKETLGPLQPTTFSEEISGLTSTQSKAIWQALHRAEYLNQDKHQSDLGAIYGKPDRSFFREEALRKDLREIENLYTQIYTPYTLPIKKLLMTRLSERRELNYEEFQAIFLKWKGIETYAALPDEIQKAKTDAQRIWDVLRNKHYLQDAPFYALNSLETSFKDALRNYTAFIPDIIRVLFCHFSHVLGETAFDIESYDIDANGNHLHFYTGFDRYELDYRNGTNQIHAVKIDQVTTSKPEELLSMDHDAQGNVVKAIHRGIQQIDYDPTSQRTRRILLADGRSLKFSYDAKGERVLKRVASADGKVSKEIYYIRDEEGRVLVDYQVTYEKQEPSEAIITVYLYGPRGLLGFIRNNAYYSVITDHEGSIRLIVKDGRVEAAYDYLPYGQLMRSYGNNPDAHITYRYTGQECDEETGLYNYHARLYDPSIGRFYQIDPKEQYFSPYKYAGNSPVSLVDPDGELAIAVIILIGATVVTASAGAYLGGATANNRWNPADWDWKHKSTYAGIGIGGVAGAFVPIGFVTSAGAIGVVPTILLGAGGTYLSTAASNRNWNPAEWELNRPHTWNAAFQGFGAGSGVVGGIGGLKSVYTGLSGIGKGVLIGSSSVSAAGLAYGGGVLTNQGNAAFWEWNWKDPATWEAILGGGLGGAMLPAGALKSSQFLKGNLVKISRNGRTFRKAMQSLRRILKGNINTLGKDLHSFGKNMNKVNLVQVLRASGRIVGGIGIAGGVTYLQLPGSWDELDMTNLASYQVILNGILSIDTLNMGRKSRKIKSNSGTLRCRRSDASCGTRTLHDDRDQPLNQQNSIRRKLRPHSWIGEFQEFKFILGKQNKVIPAGKVSSEFFGLKDMVIGSRAESNANQRLYESDLIDKNKMLYIGFENIERTIEFMTQSRLRETKSLLEVARVLRGLYSTDEEAIISKLNELAFDANGQTIRSSAIPRDLLGEIVLAAVNEHHAKKITEHTNFIKGILGNIGDIMTSDMRNALKGKIFGYNNAGEVRNVDITKASNQYGVIGRPLSKLVEAMAKSGVYGGLAVPKIDTTKFPKRFEVSGDFLIALKNALEKTGVYDSLPVRSRQLRSIYENKSDHHLERYFKTKINETNANAGQMGQCTLGARHGQAYLKGFTCYTQNMQMMIFLKDSYVKLEKAEDSYSKKSCRPIEFNGRPSVYCEGKKTNIVYTPEISQRPFEQLNEQLMLLQVVLHEGKKLYGWLQNLFSEKSNKSKLSKEISETTSITGDQKVLWKETLDNIDNRLTDLTILDTEETDLRWAWHILEDRKEDFEYFSQQSEVSLGEIDAFTENLQALTAELEVVESLRLISPEGSESSSAEKTDNVDIPSHRPFEGSILLSNKKNTVFNNKNNGSTLWLGQGFFKVQQPSVPTFISASAMNNSLSLNGKQGAV</sequence>
<dbReference type="InterPro" id="IPR028901">
    <property type="entry name" value="Tox-SGS_dom"/>
</dbReference>
<dbReference type="Pfam" id="PF20148">
    <property type="entry name" value="DUF6531"/>
    <property type="match status" value="1"/>
</dbReference>
<dbReference type="KEGG" id="rvi:RVIR1_02350"/>
<dbReference type="SUPFAM" id="SSF69318">
    <property type="entry name" value="Integrin alpha N-terminal domain"/>
    <property type="match status" value="1"/>
</dbReference>
<dbReference type="RefSeq" id="WP_126322284.1">
    <property type="nucleotide sequence ID" value="NZ_AP018005.1"/>
</dbReference>
<proteinExistence type="predicted"/>
<evidence type="ECO:0000313" key="4">
    <source>
        <dbReference type="EMBL" id="BBB14767.1"/>
    </source>
</evidence>
<reference evidence="4 6" key="1">
    <citation type="submission" date="2017-03" db="EMBL/GenBank/DDBJ databases">
        <title>The genome sequence of Candidatus Rickettsiella viridis.</title>
        <authorList>
            <person name="Nikoh N."/>
            <person name="Tsuchida T."/>
            <person name="Yamaguchi K."/>
            <person name="Maeda T."/>
            <person name="Shigenobu S."/>
            <person name="Fukatsu T."/>
        </authorList>
    </citation>
    <scope>NUCLEOTIDE SEQUENCE [LARGE SCALE GENOMIC DNA]</scope>
    <source>
        <strain evidence="4 6">Ap-RA04</strain>
    </source>
</reference>
<feature type="domain" description="Tox-SGS" evidence="2">
    <location>
        <begin position="3606"/>
        <end position="3664"/>
    </location>
</feature>
<keyword evidence="1" id="KW-1133">Transmembrane helix</keyword>
<evidence type="ECO:0000259" key="2">
    <source>
        <dbReference type="Pfam" id="PF15651"/>
    </source>
</evidence>
<dbReference type="InterPro" id="IPR028994">
    <property type="entry name" value="Integrin_alpha_N"/>
</dbReference>
<dbReference type="NCBIfam" id="TIGR03696">
    <property type="entry name" value="Rhs_assc_core"/>
    <property type="match status" value="1"/>
</dbReference>
<dbReference type="InterPro" id="IPR045351">
    <property type="entry name" value="DUF6531"/>
</dbReference>
<dbReference type="InterPro" id="IPR050708">
    <property type="entry name" value="T6SS_VgrG/RHS"/>
</dbReference>
<dbReference type="PANTHER" id="PTHR32305">
    <property type="match status" value="1"/>
</dbReference>
<keyword evidence="1" id="KW-0812">Transmembrane</keyword>